<keyword evidence="5 8" id="KW-0812">Transmembrane</keyword>
<comment type="subcellular location">
    <subcellularLocation>
        <location evidence="1">Cell membrane</location>
        <topology evidence="1">Multi-pass membrane protein</topology>
    </subcellularLocation>
</comment>
<feature type="transmembrane region" description="Helical" evidence="8">
    <location>
        <begin position="61"/>
        <end position="80"/>
    </location>
</feature>
<protein>
    <submittedName>
        <fullName evidence="9">Transporter</fullName>
    </submittedName>
</protein>
<dbReference type="PANTHER" id="PTHR36838:SF4">
    <property type="entry name" value="AUXIN EFFLUX CARRIER FAMILY PROTEIN"/>
    <property type="match status" value="1"/>
</dbReference>
<feature type="transmembrane region" description="Helical" evidence="8">
    <location>
        <begin position="202"/>
        <end position="220"/>
    </location>
</feature>
<dbReference type="InterPro" id="IPR038770">
    <property type="entry name" value="Na+/solute_symporter_sf"/>
</dbReference>
<sequence>MVDIVFALGPVFLLILLGHVIKAKWAEQGFWAPAELMTYYVFFPALLLHTTSRTNVADLQIAPMALALIAATVLTGAIALKIKPVLELNGPDFSSLFQGSIRPNSYVAIAAAFALWGEPGLTLVAIAIAFIVPLVNFLCVLVMETYGAREFRNEGAPRLTTLLNTIARNPLILACFLGVFINQTGASLPPVLGPLVEILGRAALPIGLLCVGAGLDFQAVRDAGKTVVAASVNKLMLLPLACLVCCMALGVEGITRDLSVLYAGLPVSASSYVLARKMGGNAPAMAGIITLTTLAAMLSMPLWVLILNWF</sequence>
<dbReference type="PANTHER" id="PTHR36838">
    <property type="entry name" value="AUXIN EFFLUX CARRIER FAMILY PROTEIN"/>
    <property type="match status" value="1"/>
</dbReference>
<organism evidence="9 10">
    <name type="scientific">Terasakiella brassicae</name>
    <dbReference type="NCBI Taxonomy" id="1634917"/>
    <lineage>
        <taxon>Bacteria</taxon>
        <taxon>Pseudomonadati</taxon>
        <taxon>Pseudomonadota</taxon>
        <taxon>Alphaproteobacteria</taxon>
        <taxon>Rhodospirillales</taxon>
        <taxon>Terasakiellaceae</taxon>
        <taxon>Terasakiella</taxon>
    </lineage>
</organism>
<keyword evidence="6 8" id="KW-1133">Transmembrane helix</keyword>
<dbReference type="EMBL" id="BMHV01000005">
    <property type="protein sequence ID" value="GGF57586.1"/>
    <property type="molecule type" value="Genomic_DNA"/>
</dbReference>
<evidence type="ECO:0000313" key="10">
    <source>
        <dbReference type="Proteomes" id="UP000632498"/>
    </source>
</evidence>
<keyword evidence="4" id="KW-1003">Cell membrane</keyword>
<feature type="transmembrane region" description="Helical" evidence="8">
    <location>
        <begin position="123"/>
        <end position="142"/>
    </location>
</feature>
<comment type="caution">
    <text evidence="9">The sequence shown here is derived from an EMBL/GenBank/DDBJ whole genome shotgun (WGS) entry which is preliminary data.</text>
</comment>
<name>A0A917F7B9_9PROT</name>
<dbReference type="AlphaFoldDB" id="A0A917F7B9"/>
<proteinExistence type="inferred from homology"/>
<dbReference type="Proteomes" id="UP000632498">
    <property type="component" value="Unassembled WGS sequence"/>
</dbReference>
<evidence type="ECO:0000256" key="5">
    <source>
        <dbReference type="ARBA" id="ARBA00022692"/>
    </source>
</evidence>
<evidence type="ECO:0000256" key="4">
    <source>
        <dbReference type="ARBA" id="ARBA00022475"/>
    </source>
</evidence>
<keyword evidence="10" id="KW-1185">Reference proteome</keyword>
<evidence type="ECO:0000256" key="3">
    <source>
        <dbReference type="ARBA" id="ARBA00022448"/>
    </source>
</evidence>
<dbReference type="GO" id="GO:0005886">
    <property type="term" value="C:plasma membrane"/>
    <property type="evidence" value="ECO:0007669"/>
    <property type="project" value="UniProtKB-SubCell"/>
</dbReference>
<keyword evidence="7 8" id="KW-0472">Membrane</keyword>
<evidence type="ECO:0000313" key="9">
    <source>
        <dbReference type="EMBL" id="GGF57586.1"/>
    </source>
</evidence>
<evidence type="ECO:0000256" key="6">
    <source>
        <dbReference type="ARBA" id="ARBA00022989"/>
    </source>
</evidence>
<feature type="transmembrane region" description="Helical" evidence="8">
    <location>
        <begin position="162"/>
        <end position="182"/>
    </location>
</feature>
<comment type="similarity">
    <text evidence="2">Belongs to the auxin efflux carrier (TC 2.A.69) family.</text>
</comment>
<gene>
    <name evidence="9" type="ORF">GCM10011332_08810</name>
</gene>
<reference evidence="9" key="1">
    <citation type="journal article" date="2014" name="Int. J. Syst. Evol. Microbiol.">
        <title>Complete genome sequence of Corynebacterium casei LMG S-19264T (=DSM 44701T), isolated from a smear-ripened cheese.</title>
        <authorList>
            <consortium name="US DOE Joint Genome Institute (JGI-PGF)"/>
            <person name="Walter F."/>
            <person name="Albersmeier A."/>
            <person name="Kalinowski J."/>
            <person name="Ruckert C."/>
        </authorList>
    </citation>
    <scope>NUCLEOTIDE SEQUENCE</scope>
    <source>
        <strain evidence="9">CGMCC 1.15254</strain>
    </source>
</reference>
<accession>A0A917F7B9</accession>
<evidence type="ECO:0000256" key="2">
    <source>
        <dbReference type="ARBA" id="ARBA00010145"/>
    </source>
</evidence>
<reference evidence="9" key="2">
    <citation type="submission" date="2020-09" db="EMBL/GenBank/DDBJ databases">
        <authorList>
            <person name="Sun Q."/>
            <person name="Zhou Y."/>
        </authorList>
    </citation>
    <scope>NUCLEOTIDE SEQUENCE</scope>
    <source>
        <strain evidence="9">CGMCC 1.15254</strain>
    </source>
</reference>
<evidence type="ECO:0000256" key="8">
    <source>
        <dbReference type="SAM" id="Phobius"/>
    </source>
</evidence>
<dbReference type="GO" id="GO:0055085">
    <property type="term" value="P:transmembrane transport"/>
    <property type="evidence" value="ECO:0007669"/>
    <property type="project" value="InterPro"/>
</dbReference>
<dbReference type="RefSeq" id="WP_188662068.1">
    <property type="nucleotide sequence ID" value="NZ_BMHV01000005.1"/>
</dbReference>
<feature type="transmembrane region" description="Helical" evidence="8">
    <location>
        <begin position="30"/>
        <end position="49"/>
    </location>
</feature>
<evidence type="ECO:0000256" key="7">
    <source>
        <dbReference type="ARBA" id="ARBA00023136"/>
    </source>
</evidence>
<feature type="transmembrane region" description="Helical" evidence="8">
    <location>
        <begin position="232"/>
        <end position="251"/>
    </location>
</feature>
<feature type="transmembrane region" description="Helical" evidence="8">
    <location>
        <begin position="282"/>
        <end position="306"/>
    </location>
</feature>
<keyword evidence="3" id="KW-0813">Transport</keyword>
<feature type="transmembrane region" description="Helical" evidence="8">
    <location>
        <begin position="6"/>
        <end position="23"/>
    </location>
</feature>
<dbReference type="Gene3D" id="1.20.1530.20">
    <property type="match status" value="1"/>
</dbReference>
<evidence type="ECO:0000256" key="1">
    <source>
        <dbReference type="ARBA" id="ARBA00004651"/>
    </source>
</evidence>
<dbReference type="Pfam" id="PF03547">
    <property type="entry name" value="Mem_trans"/>
    <property type="match status" value="1"/>
</dbReference>
<dbReference type="InterPro" id="IPR004776">
    <property type="entry name" value="Mem_transp_PIN-like"/>
</dbReference>